<proteinExistence type="predicted"/>
<evidence type="ECO:0000313" key="2">
    <source>
        <dbReference type="EMBL" id="EBX9928715.1"/>
    </source>
</evidence>
<dbReference type="EMBL" id="AAHMVD010000065">
    <property type="protein sequence ID" value="EBX9928715.1"/>
    <property type="molecule type" value="Genomic_DNA"/>
</dbReference>
<protein>
    <submittedName>
        <fullName evidence="2">Uncharacterized protein</fullName>
    </submittedName>
</protein>
<reference evidence="2" key="1">
    <citation type="submission" date="2018-07" db="EMBL/GenBank/DDBJ databases">
        <authorList>
            <person name="Ashton P.M."/>
            <person name="Dallman T."/>
            <person name="Nair S."/>
            <person name="De Pinna E."/>
            <person name="Peters T."/>
            <person name="Grant K."/>
        </authorList>
    </citation>
    <scope>NUCLEOTIDE SEQUENCE</scope>
    <source>
        <strain evidence="2">391777</strain>
    </source>
</reference>
<feature type="region of interest" description="Disordered" evidence="1">
    <location>
        <begin position="45"/>
        <end position="64"/>
    </location>
</feature>
<accession>A0A5W7ZS49</accession>
<comment type="caution">
    <text evidence="2">The sequence shown here is derived from an EMBL/GenBank/DDBJ whole genome shotgun (WGS) entry which is preliminary data.</text>
</comment>
<evidence type="ECO:0000256" key="1">
    <source>
        <dbReference type="SAM" id="MobiDB-lite"/>
    </source>
</evidence>
<dbReference type="AlphaFoldDB" id="A0A5W7ZS49"/>
<name>A0A5W7ZS49_SALET</name>
<sequence>MNKEERMNERTQSPWESFAHAEFMEKVFNNLRAFCDAEYWRLTTGEKESQQPQPEKNMHFLDPN</sequence>
<gene>
    <name evidence="2" type="ORF">DUB45_24385</name>
</gene>
<organism evidence="2">
    <name type="scientific">Salmonella enterica subsp. enterica serovar Ohio</name>
    <dbReference type="NCBI Taxonomy" id="117541"/>
    <lineage>
        <taxon>Bacteria</taxon>
        <taxon>Pseudomonadati</taxon>
        <taxon>Pseudomonadota</taxon>
        <taxon>Gammaproteobacteria</taxon>
        <taxon>Enterobacterales</taxon>
        <taxon>Enterobacteriaceae</taxon>
        <taxon>Salmonella</taxon>
    </lineage>
</organism>